<feature type="compositionally biased region" description="Basic and acidic residues" evidence="8">
    <location>
        <begin position="1"/>
        <end position="10"/>
    </location>
</feature>
<evidence type="ECO:0000256" key="3">
    <source>
        <dbReference type="ARBA" id="ARBA00022525"/>
    </source>
</evidence>
<accession>A0A8T3CT19</accession>
<keyword evidence="5" id="KW-0165">Cleavage on pair of basic residues</keyword>
<proteinExistence type="inferred from homology"/>
<comment type="similarity">
    <text evidence="2 7">Belongs to the gastrin/cholecystokinin family.</text>
</comment>
<feature type="compositionally biased region" description="Polar residues" evidence="8">
    <location>
        <begin position="12"/>
        <end position="27"/>
    </location>
</feature>
<evidence type="ECO:0000256" key="2">
    <source>
        <dbReference type="ARBA" id="ARBA00006273"/>
    </source>
</evidence>
<protein>
    <recommendedName>
        <fullName evidence="9">Gastrin/cholecystokinin peptide hormone domain-containing protein</fullName>
    </recommendedName>
</protein>
<dbReference type="InterPro" id="IPR001651">
    <property type="entry name" value="Gastrin/CCK"/>
</dbReference>
<dbReference type="InterPro" id="IPR013152">
    <property type="entry name" value="Gastrin/cholecystokinin_CS"/>
</dbReference>
<keyword evidence="4" id="KW-0765">Sulfation</keyword>
<evidence type="ECO:0000256" key="1">
    <source>
        <dbReference type="ARBA" id="ARBA00004613"/>
    </source>
</evidence>
<keyword evidence="3" id="KW-0964">Secreted</keyword>
<dbReference type="AlphaFoldDB" id="A0A8T3CT19"/>
<dbReference type="PANTHER" id="PTHR10786:SF0">
    <property type="entry name" value="CHOLECYSTOKININ"/>
    <property type="match status" value="1"/>
</dbReference>
<dbReference type="OrthoDB" id="9924917at2759"/>
<evidence type="ECO:0000256" key="4">
    <source>
        <dbReference type="ARBA" id="ARBA00022641"/>
    </source>
</evidence>
<sequence length="123" mass="14173">MKQDDFEKLKSPTLQETTDIRSGQPESEINHAPVPETQPWGTTFKEAAGRKARRDIAPKPRVARQERMGPLTDDQREYISKQILQAISEMLSREGCSVDHPLSDRDYQGWMDFGRRSAEERLD</sequence>
<feature type="domain" description="Gastrin/cholecystokinin peptide hormone" evidence="9">
    <location>
        <begin position="83"/>
        <end position="120"/>
    </location>
</feature>
<comment type="subcellular location">
    <subcellularLocation>
        <location evidence="1 7">Secreted</location>
    </subcellularLocation>
</comment>
<dbReference type="InterPro" id="IPR015499">
    <property type="entry name" value="CCK-like"/>
</dbReference>
<dbReference type="PROSITE" id="PS00259">
    <property type="entry name" value="GASTRIN"/>
    <property type="match status" value="1"/>
</dbReference>
<reference evidence="10" key="1">
    <citation type="submission" date="2021-01" db="EMBL/GenBank/DDBJ databases">
        <authorList>
            <person name="Zahm M."/>
            <person name="Roques C."/>
            <person name="Cabau C."/>
            <person name="Klopp C."/>
            <person name="Donnadieu C."/>
            <person name="Jouanno E."/>
            <person name="Lampietro C."/>
            <person name="Louis A."/>
            <person name="Herpin A."/>
            <person name="Echchiki A."/>
            <person name="Berthelot C."/>
            <person name="Parey E."/>
            <person name="Roest-Crollius H."/>
            <person name="Braasch I."/>
            <person name="Postlethwait J."/>
            <person name="Bobe J."/>
            <person name="Montfort J."/>
            <person name="Bouchez O."/>
            <person name="Begum T."/>
            <person name="Mejri S."/>
            <person name="Adams A."/>
            <person name="Chen W.-J."/>
            <person name="Guiguen Y."/>
        </authorList>
    </citation>
    <scope>NUCLEOTIDE SEQUENCE</scope>
    <source>
        <tissue evidence="10">Blood</tissue>
    </source>
</reference>
<feature type="region of interest" description="Disordered" evidence="8">
    <location>
        <begin position="1"/>
        <end position="76"/>
    </location>
</feature>
<evidence type="ECO:0000259" key="9">
    <source>
        <dbReference type="Pfam" id="PF00918"/>
    </source>
</evidence>
<gene>
    <name evidence="10" type="ORF">AGOR_G00202870</name>
</gene>
<evidence type="ECO:0000313" key="11">
    <source>
        <dbReference type="Proteomes" id="UP000829720"/>
    </source>
</evidence>
<evidence type="ECO:0000313" key="10">
    <source>
        <dbReference type="EMBL" id="KAI1887121.1"/>
    </source>
</evidence>
<dbReference type="PANTHER" id="PTHR10786">
    <property type="entry name" value="CHOLECYSTOKININ"/>
    <property type="match status" value="1"/>
</dbReference>
<dbReference type="Pfam" id="PF00918">
    <property type="entry name" value="Gastrin"/>
    <property type="match status" value="1"/>
</dbReference>
<dbReference type="GO" id="GO:0030424">
    <property type="term" value="C:axon"/>
    <property type="evidence" value="ECO:0007669"/>
    <property type="project" value="TreeGrafter"/>
</dbReference>
<dbReference type="GO" id="GO:0005184">
    <property type="term" value="F:neuropeptide hormone activity"/>
    <property type="evidence" value="ECO:0007669"/>
    <property type="project" value="InterPro"/>
</dbReference>
<evidence type="ECO:0000256" key="5">
    <source>
        <dbReference type="ARBA" id="ARBA00022685"/>
    </source>
</evidence>
<evidence type="ECO:0000256" key="7">
    <source>
        <dbReference type="RuleBase" id="RU004362"/>
    </source>
</evidence>
<comment type="caution">
    <text evidence="10">The sequence shown here is derived from an EMBL/GenBank/DDBJ whole genome shotgun (WGS) entry which is preliminary data.</text>
</comment>
<evidence type="ECO:0000256" key="6">
    <source>
        <dbReference type="ARBA" id="ARBA00022815"/>
    </source>
</evidence>
<feature type="compositionally biased region" description="Basic and acidic residues" evidence="8">
    <location>
        <begin position="54"/>
        <end position="76"/>
    </location>
</feature>
<keyword evidence="11" id="KW-1185">Reference proteome</keyword>
<evidence type="ECO:0000256" key="8">
    <source>
        <dbReference type="SAM" id="MobiDB-lite"/>
    </source>
</evidence>
<keyword evidence="6" id="KW-0027">Amidation</keyword>
<dbReference type="EMBL" id="JAERUA010000019">
    <property type="protein sequence ID" value="KAI1887121.1"/>
    <property type="molecule type" value="Genomic_DNA"/>
</dbReference>
<dbReference type="Proteomes" id="UP000829720">
    <property type="component" value="Unassembled WGS sequence"/>
</dbReference>
<name>A0A8T3CT19_9TELE</name>
<organism evidence="10 11">
    <name type="scientific">Albula goreensis</name>
    <dbReference type="NCBI Taxonomy" id="1534307"/>
    <lineage>
        <taxon>Eukaryota</taxon>
        <taxon>Metazoa</taxon>
        <taxon>Chordata</taxon>
        <taxon>Craniata</taxon>
        <taxon>Vertebrata</taxon>
        <taxon>Euteleostomi</taxon>
        <taxon>Actinopterygii</taxon>
        <taxon>Neopterygii</taxon>
        <taxon>Teleostei</taxon>
        <taxon>Albuliformes</taxon>
        <taxon>Albulidae</taxon>
        <taxon>Albula</taxon>
    </lineage>
</organism>
<dbReference type="GO" id="GO:0007586">
    <property type="term" value="P:digestion"/>
    <property type="evidence" value="ECO:0007669"/>
    <property type="project" value="InterPro"/>
</dbReference>
<dbReference type="GO" id="GO:0005615">
    <property type="term" value="C:extracellular space"/>
    <property type="evidence" value="ECO:0007669"/>
    <property type="project" value="TreeGrafter"/>
</dbReference>